<dbReference type="AlphaFoldDB" id="A0A2W7N4W2"/>
<accession>A0A2W7N4W2</accession>
<feature type="non-terminal residue" evidence="1">
    <location>
        <position position="1"/>
    </location>
</feature>
<dbReference type="Proteomes" id="UP000248916">
    <property type="component" value="Unassembled WGS sequence"/>
</dbReference>
<evidence type="ECO:0000313" key="2">
    <source>
        <dbReference type="Proteomes" id="UP000248916"/>
    </source>
</evidence>
<reference evidence="1 2" key="1">
    <citation type="submission" date="2018-06" db="EMBL/GenBank/DDBJ databases">
        <title>Genomic Encyclopedia of Archaeal and Bacterial Type Strains, Phase II (KMG-II): from individual species to whole genera.</title>
        <authorList>
            <person name="Goeker M."/>
        </authorList>
    </citation>
    <scope>NUCLEOTIDE SEQUENCE [LARGE SCALE GENOMIC DNA]</scope>
    <source>
        <strain evidence="1 2">DSM 22009</strain>
    </source>
</reference>
<comment type="caution">
    <text evidence="1">The sequence shown here is derived from an EMBL/GenBank/DDBJ whole genome shotgun (WGS) entry which is preliminary data.</text>
</comment>
<protein>
    <submittedName>
        <fullName evidence="1">Uncharacterized protein</fullName>
    </submittedName>
</protein>
<name>A0A2W7N4W2_9RHOB</name>
<dbReference type="RefSeq" id="WP_373280299.1">
    <property type="nucleotide sequence ID" value="NZ_QKZL01000027.1"/>
</dbReference>
<organism evidence="1 2">
    <name type="scientific">Palleronia aestuarii</name>
    <dbReference type="NCBI Taxonomy" id="568105"/>
    <lineage>
        <taxon>Bacteria</taxon>
        <taxon>Pseudomonadati</taxon>
        <taxon>Pseudomonadota</taxon>
        <taxon>Alphaproteobacteria</taxon>
        <taxon>Rhodobacterales</taxon>
        <taxon>Roseobacteraceae</taxon>
        <taxon>Palleronia</taxon>
    </lineage>
</organism>
<gene>
    <name evidence="1" type="ORF">LX81_03770</name>
</gene>
<proteinExistence type="predicted"/>
<dbReference type="EMBL" id="QKZL01000027">
    <property type="protein sequence ID" value="PZX11894.1"/>
    <property type="molecule type" value="Genomic_DNA"/>
</dbReference>
<evidence type="ECO:0000313" key="1">
    <source>
        <dbReference type="EMBL" id="PZX11894.1"/>
    </source>
</evidence>
<sequence>GGEAGDPADSDLEVALGDLEVEVTLDPVEAVVGDIDLVFDLGAGSSDGDPADSDLDVALGDLEVEGTLDPVEAVVGDVDIGLDLDLGGIDAILGGTSGEPSESGDLNTIETDLGNTGDYSETLLIDSSLTIAQPTGDLATGISALDSGLFGQSTDGNQSSSLFGFF</sequence>
<keyword evidence="2" id="KW-1185">Reference proteome</keyword>